<dbReference type="Proteomes" id="UP001431429">
    <property type="component" value="Unassembled WGS sequence"/>
</dbReference>
<protein>
    <submittedName>
        <fullName evidence="2">ABC transporter permease</fullName>
    </submittedName>
</protein>
<feature type="transmembrane region" description="Helical" evidence="1">
    <location>
        <begin position="300"/>
        <end position="322"/>
    </location>
</feature>
<keyword evidence="1" id="KW-0472">Membrane</keyword>
<keyword evidence="1" id="KW-1133">Transmembrane helix</keyword>
<evidence type="ECO:0000313" key="2">
    <source>
        <dbReference type="EMBL" id="MCM2388929.1"/>
    </source>
</evidence>
<feature type="transmembrane region" description="Helical" evidence="1">
    <location>
        <begin position="201"/>
        <end position="218"/>
    </location>
</feature>
<gene>
    <name evidence="2" type="ORF">NBG84_11600</name>
</gene>
<evidence type="ECO:0000313" key="3">
    <source>
        <dbReference type="Proteomes" id="UP001431429"/>
    </source>
</evidence>
<feature type="transmembrane region" description="Helical" evidence="1">
    <location>
        <begin position="174"/>
        <end position="194"/>
    </location>
</feature>
<dbReference type="PRINTS" id="PR00173">
    <property type="entry name" value="EDTRNSPORT"/>
</dbReference>
<sequence>MSTLTTTAAPSEGTATPGRSFLRGMTWVVWRRNRTGLLLLLGTTALFIAFCVYQRGQLIDFLNSPKAAELPGQLLSQHEDRLDNAFLLLATLPIILGVFLGGPLIAAEHENSTLRLTTTQSIARLRIILTTLAVPLLAITVFTTLMTVTFTWVWRSVDTQYAGGDWWGSSVINATGPLPVALSLFATSFGILAGAILRRSVAAMGLTFVVLTMATMTVKDRVASYFVTPHQFTYPLASEFTELKPGEIQVDNWVGTADGKLYGWGTCVRMTEAESTACVNKHGIVNNVVEYVKLDQLPGIQWSMTAVLLAMTIAMLAATVWWTHRKSL</sequence>
<feature type="transmembrane region" description="Helical" evidence="1">
    <location>
        <begin position="37"/>
        <end position="56"/>
    </location>
</feature>
<reference evidence="2" key="1">
    <citation type="submission" date="2022-06" db="EMBL/GenBank/DDBJ databases">
        <title>Genome public.</title>
        <authorList>
            <person name="Sun Q."/>
        </authorList>
    </citation>
    <scope>NUCLEOTIDE SEQUENCE</scope>
    <source>
        <strain evidence="2">CWNU-1</strain>
    </source>
</reference>
<keyword evidence="1" id="KW-0812">Transmembrane</keyword>
<keyword evidence="3" id="KW-1185">Reference proteome</keyword>
<feature type="transmembrane region" description="Helical" evidence="1">
    <location>
        <begin position="127"/>
        <end position="154"/>
    </location>
</feature>
<organism evidence="2 3">
    <name type="scientific">Streptomyces albipurpureus</name>
    <dbReference type="NCBI Taxonomy" id="2897419"/>
    <lineage>
        <taxon>Bacteria</taxon>
        <taxon>Bacillati</taxon>
        <taxon>Actinomycetota</taxon>
        <taxon>Actinomycetes</taxon>
        <taxon>Kitasatosporales</taxon>
        <taxon>Streptomycetaceae</taxon>
        <taxon>Streptomyces</taxon>
    </lineage>
</organism>
<dbReference type="EMBL" id="JAMQAW010000009">
    <property type="protein sequence ID" value="MCM2388929.1"/>
    <property type="molecule type" value="Genomic_DNA"/>
</dbReference>
<accession>A0ABT0ULN1</accession>
<dbReference type="RefSeq" id="WP_250919272.1">
    <property type="nucleotide sequence ID" value="NZ_JAMQAW010000009.1"/>
</dbReference>
<name>A0ABT0ULN1_9ACTN</name>
<comment type="caution">
    <text evidence="2">The sequence shown here is derived from an EMBL/GenBank/DDBJ whole genome shotgun (WGS) entry which is preliminary data.</text>
</comment>
<feature type="transmembrane region" description="Helical" evidence="1">
    <location>
        <begin position="85"/>
        <end position="106"/>
    </location>
</feature>
<evidence type="ECO:0000256" key="1">
    <source>
        <dbReference type="SAM" id="Phobius"/>
    </source>
</evidence>
<proteinExistence type="predicted"/>